<feature type="compositionally biased region" description="Polar residues" evidence="3">
    <location>
        <begin position="466"/>
        <end position="485"/>
    </location>
</feature>
<feature type="region of interest" description="Disordered" evidence="3">
    <location>
        <begin position="619"/>
        <end position="641"/>
    </location>
</feature>
<evidence type="ECO:0000256" key="1">
    <source>
        <dbReference type="ARBA" id="ARBA00022884"/>
    </source>
</evidence>
<feature type="compositionally biased region" description="Basic and acidic residues" evidence="3">
    <location>
        <begin position="1167"/>
        <end position="1182"/>
    </location>
</feature>
<feature type="compositionally biased region" description="Polar residues" evidence="3">
    <location>
        <begin position="586"/>
        <end position="595"/>
    </location>
</feature>
<feature type="chain" id="PRO_5018625881" evidence="4">
    <location>
        <begin position="22"/>
        <end position="1246"/>
    </location>
</feature>
<evidence type="ECO:0000259" key="5">
    <source>
        <dbReference type="PROSITE" id="PS50961"/>
    </source>
</evidence>
<dbReference type="STRING" id="6689.A0A3R7QI54"/>
<dbReference type="GO" id="GO:0045727">
    <property type="term" value="P:positive regulation of translation"/>
    <property type="evidence" value="ECO:0007669"/>
    <property type="project" value="TreeGrafter"/>
</dbReference>
<dbReference type="PANTHER" id="PTHR22792">
    <property type="entry name" value="LUPUS LA PROTEIN-RELATED"/>
    <property type="match status" value="1"/>
</dbReference>
<feature type="compositionally biased region" description="Low complexity" evidence="3">
    <location>
        <begin position="1183"/>
        <end position="1196"/>
    </location>
</feature>
<feature type="region of interest" description="Disordered" evidence="3">
    <location>
        <begin position="144"/>
        <end position="316"/>
    </location>
</feature>
<feature type="signal peptide" evidence="4">
    <location>
        <begin position="1"/>
        <end position="21"/>
    </location>
</feature>
<feature type="compositionally biased region" description="Acidic residues" evidence="3">
    <location>
        <begin position="632"/>
        <end position="641"/>
    </location>
</feature>
<feature type="compositionally biased region" description="Basic and acidic residues" evidence="3">
    <location>
        <begin position="1035"/>
        <end position="1057"/>
    </location>
</feature>
<comment type="caution">
    <text evidence="6">The sequence shown here is derived from an EMBL/GenBank/DDBJ whole genome shotgun (WGS) entry which is preliminary data.</text>
</comment>
<keyword evidence="1 2" id="KW-0694">RNA-binding</keyword>
<dbReference type="PROSITE" id="PS50961">
    <property type="entry name" value="HTH_LA"/>
    <property type="match status" value="1"/>
</dbReference>
<feature type="compositionally biased region" description="Low complexity" evidence="3">
    <location>
        <begin position="194"/>
        <end position="213"/>
    </location>
</feature>
<feature type="compositionally biased region" description="Polar residues" evidence="3">
    <location>
        <begin position="1141"/>
        <end position="1165"/>
    </location>
</feature>
<feature type="domain" description="HTH La-type RNA-binding" evidence="5">
    <location>
        <begin position="354"/>
        <end position="445"/>
    </location>
</feature>
<sequence length="1246" mass="138627">MSYICLLCSLALTLTVPPVAGASEPVCEKEVPAPAPASPPAATQRGVVVAPAVVSPGGVAKETPTPSQPTSPAAEPMPANPVLSNTAVSAHTPAQQAPPANQPAVKIPKSDKNKSKKDNDIPDVAGWPTLVEVQQAQEAIHFSNNAKTEWRKSEERKIKDVDRSNKEHEIEKSEDSGSHDDDSLKENREASAPQTNNNNNNKLQQTNNASTKAAKNKKNKIKKQNWKRLDIPPPKREKGFRRTEGRASDSLDWRADTRATSNASRGRGSGRGGTIRGRGRGRGGGRGGGVGGGGSVAGVGNGQVGGRGTFRSPSTEPFENFHEYSEIPEYMLQDPNLMQFFVPSVGFIFPEFVPQDETAVKEKIKKQVEYYFSDENLASDIFMRRKMSKDGYIPVSLIASFNRMKQLTQDVKLIIDVCKTSDKLQVKDEVWLRTKHDPTKWPLEDAAAGPLQAQLNALAPPVSPPANVTLTTPASIPTSSETPQVPDTAVPLSPSIAMMNPEVPEFTPLQPELDPAQPEFVPAQQKPVPPANKTEPTRNENDASGTVSVKDDQWKEVKRKTRMRRDSEGKDKEVQAPAKHPVVEKPSSNKSSRGASQEPFGSSKDMREELDFQFDEELDSLPKAGRQHDFSEWSDDEESDYEISDQDVNKLLIVTQSPPSVIGGTSNRPAKHDGFDRTGDWTTRVKITQELAKVINDGLYNYEQDLWEGNEWFPKSADAQNAARMQQVTMISQEVMDSLRPNNPPVPANQEVPPPPPPLHLIQGEEEILDENVPPTPKTPRSRKAPRFYPVVKEKANVDQRTPRKKKTRHSHNPPVESHVGWVMDVKEHKPRTSSITDLNASPNENQLSSSWGSSYGSYGSLPGSIPTFQHPSHSLLKENGFTQQVYHKYRARCLKERKKLGIGQSAEMNTLFRFWSFFLREHFNRKMYEEFRRLANEDAKVGYRYGLECLFRFFSYGLEKHFRDEIYNDFQDETLQDVQSGQLYGLEKFWAFLKYYKNAGNLQVKDDLKQRLAKYKSIEDFRVEMPEEYDAAREARKARVRTRSENESFREYESHHRYGSSSGGSRRRQRRASEGDGDPEQANYYYYNQYPRSRNSSGGNTTSKVSRSRSRHSSGQTQRQRADGGNYKKTKTTAQHKATSNTNKTQQQAQGQSKTAENKSQNQARVKLDLSKTETSTKAESAKATSSTQTSKGSTNANTKSGTAKPESLIKGASEVSKPAGASVPRKVIPKTAPVPVPQSPTTSS</sequence>
<dbReference type="GO" id="GO:0010494">
    <property type="term" value="C:cytoplasmic stress granule"/>
    <property type="evidence" value="ECO:0007669"/>
    <property type="project" value="TreeGrafter"/>
</dbReference>
<feature type="compositionally biased region" description="Basic and acidic residues" evidence="3">
    <location>
        <begin position="108"/>
        <end position="120"/>
    </location>
</feature>
<dbReference type="GO" id="GO:0005829">
    <property type="term" value="C:cytosol"/>
    <property type="evidence" value="ECO:0007669"/>
    <property type="project" value="TreeGrafter"/>
</dbReference>
<dbReference type="InterPro" id="IPR006607">
    <property type="entry name" value="DM15"/>
</dbReference>
<proteinExistence type="predicted"/>
<dbReference type="GO" id="GO:0000339">
    <property type="term" value="F:RNA cap binding"/>
    <property type="evidence" value="ECO:0007669"/>
    <property type="project" value="InterPro"/>
</dbReference>
<dbReference type="InterPro" id="IPR045180">
    <property type="entry name" value="La_dom_prot"/>
</dbReference>
<feature type="region of interest" description="Disordered" evidence="3">
    <location>
        <begin position="58"/>
        <end position="124"/>
    </location>
</feature>
<reference evidence="6 7" key="1">
    <citation type="submission" date="2018-04" db="EMBL/GenBank/DDBJ databases">
        <authorList>
            <person name="Zhang X."/>
            <person name="Yuan J."/>
            <person name="Li F."/>
            <person name="Xiang J."/>
        </authorList>
    </citation>
    <scope>NUCLEOTIDE SEQUENCE [LARGE SCALE GENOMIC DNA]</scope>
    <source>
        <tissue evidence="6">Muscle</tissue>
    </source>
</reference>
<feature type="compositionally biased region" description="Basic and acidic residues" evidence="3">
    <location>
        <begin position="564"/>
        <end position="574"/>
    </location>
</feature>
<feature type="compositionally biased region" description="Basic residues" evidence="3">
    <location>
        <begin position="214"/>
        <end position="226"/>
    </location>
</feature>
<feature type="compositionally biased region" description="Low complexity" evidence="3">
    <location>
        <begin position="58"/>
        <end position="76"/>
    </location>
</feature>
<dbReference type="CDD" id="cd07323">
    <property type="entry name" value="LAM"/>
    <property type="match status" value="1"/>
</dbReference>
<keyword evidence="4" id="KW-0732">Signal</keyword>
<evidence type="ECO:0000313" key="7">
    <source>
        <dbReference type="Proteomes" id="UP000283509"/>
    </source>
</evidence>
<keyword evidence="7" id="KW-1185">Reference proteome</keyword>
<evidence type="ECO:0000256" key="2">
    <source>
        <dbReference type="PROSITE-ProRule" id="PRU00332"/>
    </source>
</evidence>
<dbReference type="OrthoDB" id="340227at2759"/>
<feature type="compositionally biased region" description="Polar residues" evidence="3">
    <location>
        <begin position="1091"/>
        <end position="1101"/>
    </location>
</feature>
<dbReference type="Gene3D" id="1.10.10.10">
    <property type="entry name" value="Winged helix-like DNA-binding domain superfamily/Winged helix DNA-binding domain"/>
    <property type="match status" value="1"/>
</dbReference>
<feature type="compositionally biased region" description="Basic and acidic residues" evidence="3">
    <location>
        <begin position="227"/>
        <end position="257"/>
    </location>
</feature>
<evidence type="ECO:0000256" key="4">
    <source>
        <dbReference type="SAM" id="SignalP"/>
    </source>
</evidence>
<dbReference type="InterPro" id="IPR036388">
    <property type="entry name" value="WH-like_DNA-bd_sf"/>
</dbReference>
<dbReference type="Pfam" id="PF21071">
    <property type="entry name" value="LARP1_HEAT"/>
    <property type="match status" value="1"/>
</dbReference>
<evidence type="ECO:0000256" key="3">
    <source>
        <dbReference type="SAM" id="MobiDB-lite"/>
    </source>
</evidence>
<gene>
    <name evidence="6" type="ORF">C7M84_013687</name>
</gene>
<accession>A0A3R7QI54</accession>
<dbReference type="SMART" id="SM00684">
    <property type="entry name" value="DM15"/>
    <property type="match status" value="3"/>
</dbReference>
<feature type="compositionally biased region" description="Gly residues" evidence="3">
    <location>
        <begin position="267"/>
        <end position="276"/>
    </location>
</feature>
<evidence type="ECO:0000313" key="6">
    <source>
        <dbReference type="EMBL" id="ROT68191.1"/>
    </source>
</evidence>
<dbReference type="GO" id="GO:0048255">
    <property type="term" value="P:mRNA stabilization"/>
    <property type="evidence" value="ECO:0007669"/>
    <property type="project" value="InterPro"/>
</dbReference>
<name>A0A3R7QI54_PENVA</name>
<protein>
    <submittedName>
        <fullName evidence="6">Putative la-related protein 1-like</fullName>
    </submittedName>
</protein>
<feature type="compositionally biased region" description="Basic residues" evidence="3">
    <location>
        <begin position="803"/>
        <end position="812"/>
    </location>
</feature>
<dbReference type="SMART" id="SM00715">
    <property type="entry name" value="LA"/>
    <property type="match status" value="1"/>
</dbReference>
<dbReference type="Proteomes" id="UP000283509">
    <property type="component" value="Unassembled WGS sequence"/>
</dbReference>
<dbReference type="PANTHER" id="PTHR22792:SF132">
    <property type="entry name" value="LA-RELATED PROTEIN 1"/>
    <property type="match status" value="1"/>
</dbReference>
<organism evidence="6 7">
    <name type="scientific">Penaeus vannamei</name>
    <name type="common">Whiteleg shrimp</name>
    <name type="synonym">Litopenaeus vannamei</name>
    <dbReference type="NCBI Taxonomy" id="6689"/>
    <lineage>
        <taxon>Eukaryota</taxon>
        <taxon>Metazoa</taxon>
        <taxon>Ecdysozoa</taxon>
        <taxon>Arthropoda</taxon>
        <taxon>Crustacea</taxon>
        <taxon>Multicrustacea</taxon>
        <taxon>Malacostraca</taxon>
        <taxon>Eumalacostraca</taxon>
        <taxon>Eucarida</taxon>
        <taxon>Decapoda</taxon>
        <taxon>Dendrobranchiata</taxon>
        <taxon>Penaeoidea</taxon>
        <taxon>Penaeidae</taxon>
        <taxon>Penaeus</taxon>
    </lineage>
</organism>
<feature type="compositionally biased region" description="Low complexity" evidence="3">
    <location>
        <begin position="93"/>
        <end position="107"/>
    </location>
</feature>
<dbReference type="EMBL" id="QCYY01002708">
    <property type="protein sequence ID" value="ROT68191.1"/>
    <property type="molecule type" value="Genomic_DNA"/>
</dbReference>
<dbReference type="AlphaFoldDB" id="A0A3R7QI54"/>
<dbReference type="Pfam" id="PF05383">
    <property type="entry name" value="La"/>
    <property type="match status" value="1"/>
</dbReference>
<dbReference type="SUPFAM" id="SSF46785">
    <property type="entry name" value="Winged helix' DNA-binding domain"/>
    <property type="match status" value="1"/>
</dbReference>
<dbReference type="InterPro" id="IPR036390">
    <property type="entry name" value="WH_DNA-bd_sf"/>
</dbReference>
<feature type="region of interest" description="Disordered" evidence="3">
    <location>
        <begin position="1035"/>
        <end position="1246"/>
    </location>
</feature>
<feature type="compositionally biased region" description="Gly residues" evidence="3">
    <location>
        <begin position="284"/>
        <end position="308"/>
    </location>
</feature>
<reference evidence="6 7" key="2">
    <citation type="submission" date="2019-01" db="EMBL/GenBank/DDBJ databases">
        <title>The decoding of complex shrimp genome reveals the adaptation for benthos swimmer, frequently molting mechanism and breeding impact on genome.</title>
        <authorList>
            <person name="Sun Y."/>
            <person name="Gao Y."/>
            <person name="Yu Y."/>
        </authorList>
    </citation>
    <scope>NUCLEOTIDE SEQUENCE [LARGE SCALE GENOMIC DNA]</scope>
    <source>
        <tissue evidence="6">Muscle</tissue>
    </source>
</reference>
<feature type="region of interest" description="Disordered" evidence="3">
    <location>
        <begin position="457"/>
        <end position="605"/>
    </location>
</feature>
<feature type="region of interest" description="Disordered" evidence="3">
    <location>
        <begin position="795"/>
        <end position="817"/>
    </location>
</feature>
<dbReference type="InterPro" id="IPR006630">
    <property type="entry name" value="La_HTH"/>
</dbReference>
<feature type="compositionally biased region" description="Basic and acidic residues" evidence="3">
    <location>
        <begin position="148"/>
        <end position="189"/>
    </location>
</feature>